<dbReference type="InterPro" id="IPR020610">
    <property type="entry name" value="Thiolase_AS"/>
</dbReference>
<dbReference type="PANTHER" id="PTHR18919">
    <property type="entry name" value="ACETYL-COA C-ACYLTRANSFERASE"/>
    <property type="match status" value="1"/>
</dbReference>
<dbReference type="InterPro" id="IPR002155">
    <property type="entry name" value="Thiolase"/>
</dbReference>
<dbReference type="CDD" id="cd00751">
    <property type="entry name" value="thiolase"/>
    <property type="match status" value="1"/>
</dbReference>
<accession>A0A4V2NGV8</accession>
<dbReference type="FunFam" id="3.40.47.10:FF:000010">
    <property type="entry name" value="Acetyl-CoA acetyltransferase (Thiolase)"/>
    <property type="match status" value="1"/>
</dbReference>
<evidence type="ECO:0000256" key="2">
    <source>
        <dbReference type="ARBA" id="ARBA00022679"/>
    </source>
</evidence>
<dbReference type="InterPro" id="IPR020616">
    <property type="entry name" value="Thiolase_N"/>
</dbReference>
<dbReference type="PIRSF" id="PIRSF000429">
    <property type="entry name" value="Ac-CoA_Ac_transf"/>
    <property type="match status" value="1"/>
</dbReference>
<dbReference type="InterPro" id="IPR016039">
    <property type="entry name" value="Thiolase-like"/>
</dbReference>
<comment type="caution">
    <text evidence="8">The sequence shown here is derived from an EMBL/GenBank/DDBJ whole genome shotgun (WGS) entry which is preliminary data.</text>
</comment>
<evidence type="ECO:0000256" key="1">
    <source>
        <dbReference type="ARBA" id="ARBA00010982"/>
    </source>
</evidence>
<evidence type="ECO:0000313" key="8">
    <source>
        <dbReference type="EMBL" id="TCG06418.1"/>
    </source>
</evidence>
<feature type="active site" description="Proton acceptor" evidence="4">
    <location>
        <position position="378"/>
    </location>
</feature>
<dbReference type="Gene3D" id="3.40.47.10">
    <property type="match status" value="2"/>
</dbReference>
<organism evidence="8 9">
    <name type="scientific">Paraburkholderia steynii</name>
    <dbReference type="NCBI Taxonomy" id="1245441"/>
    <lineage>
        <taxon>Bacteria</taxon>
        <taxon>Pseudomonadati</taxon>
        <taxon>Pseudomonadota</taxon>
        <taxon>Betaproteobacteria</taxon>
        <taxon>Burkholderiales</taxon>
        <taxon>Burkholderiaceae</taxon>
        <taxon>Paraburkholderia</taxon>
    </lineage>
</organism>
<dbReference type="InterPro" id="IPR020615">
    <property type="entry name" value="Thiolase_acyl_enz_int_AS"/>
</dbReference>
<feature type="active site" description="Proton acceptor" evidence="4">
    <location>
        <position position="348"/>
    </location>
</feature>
<dbReference type="Proteomes" id="UP000294200">
    <property type="component" value="Unassembled WGS sequence"/>
</dbReference>
<dbReference type="NCBIfam" id="TIGR01930">
    <property type="entry name" value="AcCoA-C-Actrans"/>
    <property type="match status" value="1"/>
</dbReference>
<dbReference type="PANTHER" id="PTHR18919:SF107">
    <property type="entry name" value="ACETYL-COA ACETYLTRANSFERASE, CYTOSOLIC"/>
    <property type="match status" value="1"/>
</dbReference>
<keyword evidence="2 5" id="KW-0808">Transferase</keyword>
<dbReference type="Pfam" id="PF00108">
    <property type="entry name" value="Thiolase_N"/>
    <property type="match status" value="1"/>
</dbReference>
<evidence type="ECO:0000256" key="3">
    <source>
        <dbReference type="ARBA" id="ARBA00023315"/>
    </source>
</evidence>
<feature type="active site" description="Acyl-thioester intermediate" evidence="4">
    <location>
        <position position="88"/>
    </location>
</feature>
<evidence type="ECO:0000259" key="6">
    <source>
        <dbReference type="Pfam" id="PF00108"/>
    </source>
</evidence>
<dbReference type="PROSITE" id="PS00099">
    <property type="entry name" value="THIOLASE_3"/>
    <property type="match status" value="1"/>
</dbReference>
<dbReference type="EMBL" id="MWML01000110">
    <property type="protein sequence ID" value="TCG06418.1"/>
    <property type="molecule type" value="Genomic_DNA"/>
</dbReference>
<dbReference type="GO" id="GO:0003988">
    <property type="term" value="F:acetyl-CoA C-acyltransferase activity"/>
    <property type="evidence" value="ECO:0007669"/>
    <property type="project" value="UniProtKB-ARBA"/>
</dbReference>
<proteinExistence type="inferred from homology"/>
<dbReference type="PROSITE" id="PS00098">
    <property type="entry name" value="THIOLASE_1"/>
    <property type="match status" value="1"/>
</dbReference>
<dbReference type="Pfam" id="PF02803">
    <property type="entry name" value="Thiolase_C"/>
    <property type="match status" value="1"/>
</dbReference>
<gene>
    <name evidence="8" type="ORF">BZM27_26535</name>
</gene>
<dbReference type="PROSITE" id="PS00737">
    <property type="entry name" value="THIOLASE_2"/>
    <property type="match status" value="1"/>
</dbReference>
<dbReference type="InterPro" id="IPR020613">
    <property type="entry name" value="Thiolase_CS"/>
</dbReference>
<dbReference type="InterPro" id="IPR020617">
    <property type="entry name" value="Thiolase_C"/>
</dbReference>
<feature type="domain" description="Thiolase C-terminal" evidence="7">
    <location>
        <begin position="269"/>
        <end position="391"/>
    </location>
</feature>
<protein>
    <submittedName>
        <fullName evidence="8">Acetyl-CoA acetyltransferase</fullName>
    </submittedName>
</protein>
<keyword evidence="9" id="KW-1185">Reference proteome</keyword>
<keyword evidence="3 5" id="KW-0012">Acyltransferase</keyword>
<reference evidence="8 9" key="1">
    <citation type="submission" date="2017-02" db="EMBL/GenBank/DDBJ databases">
        <title>Paraburkholderia sophoroidis sp. nov. and Paraburkholderia steynii sp. nov. rhizobial symbionts of the fynbos legume Hypocalyptus sophoroides.</title>
        <authorList>
            <person name="Steenkamp E.T."/>
            <person name="Beukes C.W."/>
            <person name="Van Zyl E."/>
            <person name="Avontuur J."/>
            <person name="Chan W.Y."/>
            <person name="Hassen A."/>
            <person name="Palmer M."/>
            <person name="Mthombeni L."/>
            <person name="Phalane F."/>
            <person name="Sereme K."/>
            <person name="Venter S.N."/>
        </authorList>
    </citation>
    <scope>NUCLEOTIDE SEQUENCE [LARGE SCALE GENOMIC DNA]</scope>
    <source>
        <strain evidence="8 9">HC1.1ba</strain>
    </source>
</reference>
<feature type="domain" description="Thiolase N-terminal" evidence="6">
    <location>
        <begin position="4"/>
        <end position="262"/>
    </location>
</feature>
<sequence length="392" mass="40631">MTDVVIVSAARTAVGKFGGSLAKIAAPELGATVIRAVLERSGLKPEQISEVILGQVLTAGSGQNPARQSLIKAGLPMAVPGMTINKVCGSGLKAVMLAANAIIAGDADIVIAGGQENMSAAPHVLPGSRDGFRMGDAKLIDSMIVDGLWDVYNQYHMGVTAENVAKEYGISREDQDKFAALSQNKAEAAQKAGRFDDEIVPIQIPQRKGDPLSFATDEFVRHGVTAEALAGLKPAFSKEGTVTAANASGLNDGAAAVVVMSAKKAEVRLTPLARIKAYANAGVDPKVMGMGPVPASRRCLERAGWGVNDLDLMEINEAFAAQALAVHKQMGWDTSKVNVNGGAIAIGHPIGASGARILVTLLHEMQKRDAKKGLASLCIGGGMGVALALERP</sequence>
<evidence type="ECO:0000256" key="5">
    <source>
        <dbReference type="RuleBase" id="RU003557"/>
    </source>
</evidence>
<dbReference type="SUPFAM" id="SSF53901">
    <property type="entry name" value="Thiolase-like"/>
    <property type="match status" value="2"/>
</dbReference>
<dbReference type="GO" id="GO:0044281">
    <property type="term" value="P:small molecule metabolic process"/>
    <property type="evidence" value="ECO:0007669"/>
    <property type="project" value="UniProtKB-ARBA"/>
</dbReference>
<dbReference type="AlphaFoldDB" id="A0A4V2NGV8"/>
<evidence type="ECO:0000256" key="4">
    <source>
        <dbReference type="PIRSR" id="PIRSR000429-1"/>
    </source>
</evidence>
<evidence type="ECO:0000259" key="7">
    <source>
        <dbReference type="Pfam" id="PF02803"/>
    </source>
</evidence>
<evidence type="ECO:0000313" key="9">
    <source>
        <dbReference type="Proteomes" id="UP000294200"/>
    </source>
</evidence>
<comment type="similarity">
    <text evidence="1 5">Belongs to the thiolase-like superfamily. Thiolase family.</text>
</comment>
<name>A0A4V2NGV8_9BURK</name>